<feature type="non-terminal residue" evidence="3">
    <location>
        <position position="136"/>
    </location>
</feature>
<evidence type="ECO:0000313" key="3">
    <source>
        <dbReference type="EMBL" id="CAG8829230.1"/>
    </source>
</evidence>
<dbReference type="EMBL" id="CAJVPY010072790">
    <property type="protein sequence ID" value="CAG8829230.1"/>
    <property type="molecule type" value="Genomic_DNA"/>
</dbReference>
<gene>
    <name evidence="3" type="ORF">DERYTH_LOCUS28644</name>
</gene>
<dbReference type="InterPro" id="IPR008906">
    <property type="entry name" value="HATC_C_dom"/>
</dbReference>
<dbReference type="Pfam" id="PF05699">
    <property type="entry name" value="Dimer_Tnp_hAT"/>
    <property type="match status" value="1"/>
</dbReference>
<feature type="non-terminal residue" evidence="3">
    <location>
        <position position="1"/>
    </location>
</feature>
<dbReference type="SUPFAM" id="SSF53098">
    <property type="entry name" value="Ribonuclease H-like"/>
    <property type="match status" value="1"/>
</dbReference>
<name>A0A9N9PCJ5_9GLOM</name>
<dbReference type="AlphaFoldDB" id="A0A9N9PCJ5"/>
<comment type="caution">
    <text evidence="3">The sequence shown here is derived from an EMBL/GenBank/DDBJ whole genome shotgun (WGS) entry which is preliminary data.</text>
</comment>
<protein>
    <submittedName>
        <fullName evidence="3">25388_t:CDS:1</fullName>
    </submittedName>
</protein>
<evidence type="ECO:0000313" key="4">
    <source>
        <dbReference type="Proteomes" id="UP000789405"/>
    </source>
</evidence>
<keyword evidence="4" id="KW-1185">Reference proteome</keyword>
<organism evidence="3 4">
    <name type="scientific">Dentiscutata erythropus</name>
    <dbReference type="NCBI Taxonomy" id="1348616"/>
    <lineage>
        <taxon>Eukaryota</taxon>
        <taxon>Fungi</taxon>
        <taxon>Fungi incertae sedis</taxon>
        <taxon>Mucoromycota</taxon>
        <taxon>Glomeromycotina</taxon>
        <taxon>Glomeromycetes</taxon>
        <taxon>Diversisporales</taxon>
        <taxon>Gigasporaceae</taxon>
        <taxon>Dentiscutata</taxon>
    </lineage>
</organism>
<evidence type="ECO:0000256" key="1">
    <source>
        <dbReference type="SAM" id="MobiDB-lite"/>
    </source>
</evidence>
<proteinExistence type="predicted"/>
<dbReference type="Proteomes" id="UP000789405">
    <property type="component" value="Unassembled WGS sequence"/>
</dbReference>
<dbReference type="InterPro" id="IPR012337">
    <property type="entry name" value="RNaseH-like_sf"/>
</dbReference>
<accession>A0A9N9PCJ5</accession>
<dbReference type="GO" id="GO:0046983">
    <property type="term" value="F:protein dimerization activity"/>
    <property type="evidence" value="ECO:0007669"/>
    <property type="project" value="InterPro"/>
</dbReference>
<dbReference type="OrthoDB" id="2431171at2759"/>
<reference evidence="3" key="1">
    <citation type="submission" date="2021-06" db="EMBL/GenBank/DDBJ databases">
        <authorList>
            <person name="Kallberg Y."/>
            <person name="Tangrot J."/>
            <person name="Rosling A."/>
        </authorList>
    </citation>
    <scope>NUCLEOTIDE SEQUENCE</scope>
    <source>
        <strain evidence="3">MA453B</strain>
    </source>
</reference>
<feature type="domain" description="HAT C-terminal dimerisation" evidence="2">
    <location>
        <begin position="15"/>
        <end position="74"/>
    </location>
</feature>
<feature type="compositionally biased region" description="Basic and acidic residues" evidence="1">
    <location>
        <begin position="114"/>
        <end position="126"/>
    </location>
</feature>
<sequence>FSKFMTKDYPFDDETASNFDDIQAYWNYSAGATKELGMLAIRLFSICINSASCERLFSTMGFFQNSRRTRLPIEKVFSMAQMRAEIKYKRTIEAAKSLEQNILSNINTMFGSDDRKHKQINSDKLVEQGSSNVEQE</sequence>
<feature type="region of interest" description="Disordered" evidence="1">
    <location>
        <begin position="114"/>
        <end position="136"/>
    </location>
</feature>
<evidence type="ECO:0000259" key="2">
    <source>
        <dbReference type="Pfam" id="PF05699"/>
    </source>
</evidence>